<reference evidence="5 6" key="1">
    <citation type="submission" date="2015-02" db="EMBL/GenBank/DDBJ databases">
        <title>Draft Genome Sequences of Two Closely-Related Aflatoxigenic Aspergillus Species Obtained from the Cote d'Ivoire.</title>
        <authorList>
            <person name="Moore G.G."/>
            <person name="Beltz S.B."/>
            <person name="Mack B.M."/>
        </authorList>
    </citation>
    <scope>NUCLEOTIDE SEQUENCE [LARGE SCALE GENOMIC DNA]</scope>
    <source>
        <strain evidence="5 6">SRRC1432</strain>
    </source>
</reference>
<dbReference type="SUPFAM" id="SSF48452">
    <property type="entry name" value="TPR-like"/>
    <property type="match status" value="1"/>
</dbReference>
<gene>
    <name evidence="5" type="ORF">AOCH_006693</name>
</gene>
<dbReference type="AlphaFoldDB" id="A0A0F8VLF7"/>
<comment type="function">
    <text evidence="1">Involved in endocytosis.</text>
</comment>
<dbReference type="PANTHER" id="PTHR23083:SF464">
    <property type="entry name" value="TETRATRICOPEPTIDE REPEAT DOMAIN 7, ISOFORM A"/>
    <property type="match status" value="1"/>
</dbReference>
<evidence type="ECO:0000256" key="4">
    <source>
        <dbReference type="SAM" id="MobiDB-lite"/>
    </source>
</evidence>
<dbReference type="EMBL" id="JYKN01000568">
    <property type="protein sequence ID" value="KKK23936.1"/>
    <property type="molecule type" value="Genomic_DNA"/>
</dbReference>
<dbReference type="OrthoDB" id="29013at2759"/>
<evidence type="ECO:0000256" key="1">
    <source>
        <dbReference type="ARBA" id="ARBA00002550"/>
    </source>
</evidence>
<feature type="region of interest" description="Disordered" evidence="4">
    <location>
        <begin position="1028"/>
        <end position="1083"/>
    </location>
</feature>
<feature type="repeat" description="TPR" evidence="3">
    <location>
        <begin position="970"/>
        <end position="1003"/>
    </location>
</feature>
<dbReference type="Proteomes" id="UP000034947">
    <property type="component" value="Unassembled WGS sequence"/>
</dbReference>
<dbReference type="PROSITE" id="PS50005">
    <property type="entry name" value="TPR"/>
    <property type="match status" value="1"/>
</dbReference>
<evidence type="ECO:0000313" key="6">
    <source>
        <dbReference type="Proteomes" id="UP000034947"/>
    </source>
</evidence>
<dbReference type="PANTHER" id="PTHR23083">
    <property type="entry name" value="TETRATRICOPEPTIDE REPEAT PROTEIN, TPR"/>
    <property type="match status" value="1"/>
</dbReference>
<organism evidence="5 6">
    <name type="scientific">Aspergillus ochraceoroseus</name>
    <dbReference type="NCBI Taxonomy" id="138278"/>
    <lineage>
        <taxon>Eukaryota</taxon>
        <taxon>Fungi</taxon>
        <taxon>Dikarya</taxon>
        <taxon>Ascomycota</taxon>
        <taxon>Pezizomycotina</taxon>
        <taxon>Eurotiomycetes</taxon>
        <taxon>Eurotiomycetidae</taxon>
        <taxon>Eurotiales</taxon>
        <taxon>Aspergillaceae</taxon>
        <taxon>Aspergillus</taxon>
        <taxon>Aspergillus subgen. Nidulantes</taxon>
    </lineage>
</organism>
<feature type="compositionally biased region" description="Polar residues" evidence="4">
    <location>
        <begin position="1034"/>
        <end position="1054"/>
    </location>
</feature>
<sequence>MAGRESEKGHRYIVALDNARCQNKWDEVPELIRKVTKHAPQKTCLLDVASAEYLVTTQVHRSSSAARPASASPSSLPELIPSLLSTIEKADGSNQELFQAEVCLGWVHFTLNEPGLAVARLPKDFDETLNNLTTVGDELSPWTKICLVKGCYIKAAAQNAVSGPTDALETFSSLAQWLASHGQALSPSSSQFLHWSEKLLAEGALVAGEEICRNFAAATGDLVRLALQLFRAWASHPSVKAGTSSPDVSLESYPEPIPKSKIWKFYYDLLSAVLQNDLPYTPPTDGPERPQLASEVQRVQATCEANLIREAKFPTAHSDNKQVEAWVDQVIRNWNQLCGSQWDDEELGEGGQNAMGRNVVEILYRAAAKTYHSHLILRRLFHVHAALAEFDLAFKALDSYIEIVMGAKQRAEKAVPYEELEDDGVFMRTLAEGITVLCCFGSGKEAEKTKDLISTLKKFIGKYVKDSEEEQERKIVFDSKVVSPSDIGAAYRAIGIGLATWASWTPVNEERDDIRAEAIECLERSIAPELEDEFNYSSLYTLSLLLAESRDLDAAIDYVKSALASNKQSEPTAVDFGHERDLFPLWHLLALLLSAKQEFDIAERSCEAAFEQFPATVTSLAHSDRRPPKNRNNQQEQAGMTLALINRLRNRERERIIETRITQLAFVEVLEGPGAALNHSEQLLSLFATLFRTLDFEEKGNIKPDQLSRPKSSSGTIKSFRGSIFGRKVSRMSDHKITLSGELRVESLPQTRSSNPDPAPAIQVIGEEPPKSRDGHPTVSRSDSRKLRKRSNTVKKADGSAEQNLSRVNGDGPEINEPNGENGSALEMANDAISRAASQPQSAKQTLAPVPHNMKHSRMEPPVGHSKQPPEQDIQLPTSYAFESPTGALTKFPHAHTQKHALCVLVKVWLLIAGLYRRSSSFDDAAEACEEAAKHVKRIETLIAASQDASAQSFRERGWAVPKSPDELWADIYAERGLLLVAQSRPHEAMEHFEEALVYNSDHPKATISLASQLLDIWDQKLPLQPREQGVETGLSTTAISSPPGKPTTTSREVNGNKLLGKSGLPDSSQENFQTPTSTVEDDGPKLINRIAARERAYGLLSALTKRGSSWDNSEAWFVLSRAYEAVGQVQKLKEVLWWCIELEDRRPIRHWSNIGSGVYVL</sequence>
<feature type="compositionally biased region" description="Polar residues" evidence="4">
    <location>
        <begin position="836"/>
        <end position="845"/>
    </location>
</feature>
<keyword evidence="6" id="KW-1185">Reference proteome</keyword>
<comment type="caution">
    <text evidence="5">The sequence shown here is derived from an EMBL/GenBank/DDBJ whole genome shotgun (WGS) entry which is preliminary data.</text>
</comment>
<dbReference type="SMART" id="SM00028">
    <property type="entry name" value="TPR"/>
    <property type="match status" value="4"/>
</dbReference>
<evidence type="ECO:0008006" key="7">
    <source>
        <dbReference type="Google" id="ProtNLM"/>
    </source>
</evidence>
<proteinExistence type="inferred from homology"/>
<keyword evidence="3" id="KW-0802">TPR repeat</keyword>
<dbReference type="InterPro" id="IPR019734">
    <property type="entry name" value="TPR_rpt"/>
</dbReference>
<feature type="compositionally biased region" description="Polar residues" evidence="4">
    <location>
        <begin position="1066"/>
        <end position="1079"/>
    </location>
</feature>
<evidence type="ECO:0000256" key="3">
    <source>
        <dbReference type="PROSITE-ProRule" id="PRU00339"/>
    </source>
</evidence>
<dbReference type="VEuPathDB" id="FungiDB:P175DRAFT_0497858"/>
<comment type="similarity">
    <text evidence="2">Belongs to the YPP1 family.</text>
</comment>
<dbReference type="Gene3D" id="1.25.40.10">
    <property type="entry name" value="Tetratricopeptide repeat domain"/>
    <property type="match status" value="2"/>
</dbReference>
<dbReference type="InterPro" id="IPR011990">
    <property type="entry name" value="TPR-like_helical_dom_sf"/>
</dbReference>
<evidence type="ECO:0000313" key="5">
    <source>
        <dbReference type="EMBL" id="KKK23936.1"/>
    </source>
</evidence>
<evidence type="ECO:0000256" key="2">
    <source>
        <dbReference type="ARBA" id="ARBA00038251"/>
    </source>
</evidence>
<protein>
    <recommendedName>
        <fullName evidence="7">Filamentation protein</fullName>
    </recommendedName>
</protein>
<name>A0A0F8VLF7_9EURO</name>
<accession>A0A0F8VLF7</accession>
<feature type="region of interest" description="Disordered" evidence="4">
    <location>
        <begin position="741"/>
        <end position="873"/>
    </location>
</feature>
<dbReference type="InterPro" id="IPR051722">
    <property type="entry name" value="Endocytosis_PI4K-reg_protein"/>
</dbReference>